<comment type="caution">
    <text evidence="2">The sequence shown here is derived from an EMBL/GenBank/DDBJ whole genome shotgun (WGS) entry which is preliminary data.</text>
</comment>
<gene>
    <name evidence="2" type="ORF">V6N11_044052</name>
</gene>
<name>A0ABR2RED9_9ROSI</name>
<protein>
    <submittedName>
        <fullName evidence="2">Uncharacterized protein</fullName>
    </submittedName>
</protein>
<organism evidence="2 3">
    <name type="scientific">Hibiscus sabdariffa</name>
    <name type="common">roselle</name>
    <dbReference type="NCBI Taxonomy" id="183260"/>
    <lineage>
        <taxon>Eukaryota</taxon>
        <taxon>Viridiplantae</taxon>
        <taxon>Streptophyta</taxon>
        <taxon>Embryophyta</taxon>
        <taxon>Tracheophyta</taxon>
        <taxon>Spermatophyta</taxon>
        <taxon>Magnoliopsida</taxon>
        <taxon>eudicotyledons</taxon>
        <taxon>Gunneridae</taxon>
        <taxon>Pentapetalae</taxon>
        <taxon>rosids</taxon>
        <taxon>malvids</taxon>
        <taxon>Malvales</taxon>
        <taxon>Malvaceae</taxon>
        <taxon>Malvoideae</taxon>
        <taxon>Hibiscus</taxon>
    </lineage>
</organism>
<keyword evidence="3" id="KW-1185">Reference proteome</keyword>
<sequence length="128" mass="13943">MDQPTTTTTNDNLGDRTGHSASSDDQAYHIHQSDNPDPFNIVSLPRVVHDDGSFPRPIAELFPLEIPHVSADECVHTDDGSDHISGTANNEHETHVPKEMLGTTVVDSECVVSPVQHAPRKSVRATRS</sequence>
<evidence type="ECO:0000313" key="2">
    <source>
        <dbReference type="EMBL" id="KAK9011198.1"/>
    </source>
</evidence>
<feature type="compositionally biased region" description="Polar residues" evidence="1">
    <location>
        <begin position="1"/>
        <end position="12"/>
    </location>
</feature>
<feature type="region of interest" description="Disordered" evidence="1">
    <location>
        <begin position="1"/>
        <end position="39"/>
    </location>
</feature>
<evidence type="ECO:0000313" key="3">
    <source>
        <dbReference type="Proteomes" id="UP001396334"/>
    </source>
</evidence>
<reference evidence="2 3" key="1">
    <citation type="journal article" date="2024" name="G3 (Bethesda)">
        <title>Genome assembly of Hibiscus sabdariffa L. provides insights into metabolisms of medicinal natural products.</title>
        <authorList>
            <person name="Kim T."/>
        </authorList>
    </citation>
    <scope>NUCLEOTIDE SEQUENCE [LARGE SCALE GENOMIC DNA]</scope>
    <source>
        <strain evidence="2">TK-2024</strain>
        <tissue evidence="2">Old leaves</tissue>
    </source>
</reference>
<evidence type="ECO:0000256" key="1">
    <source>
        <dbReference type="SAM" id="MobiDB-lite"/>
    </source>
</evidence>
<proteinExistence type="predicted"/>
<dbReference type="Proteomes" id="UP001396334">
    <property type="component" value="Unassembled WGS sequence"/>
</dbReference>
<accession>A0ABR2RED9</accession>
<dbReference type="EMBL" id="JBBPBN010000023">
    <property type="protein sequence ID" value="KAK9011198.1"/>
    <property type="molecule type" value="Genomic_DNA"/>
</dbReference>